<feature type="region of interest" description="Disordered" evidence="1">
    <location>
        <begin position="1"/>
        <end position="21"/>
    </location>
</feature>
<evidence type="ECO:0000313" key="2">
    <source>
        <dbReference type="EMBL" id="GII35810.1"/>
    </source>
</evidence>
<evidence type="ECO:0000313" key="3">
    <source>
        <dbReference type="Proteomes" id="UP000622547"/>
    </source>
</evidence>
<organism evidence="2 3">
    <name type="scientific">Planotetraspora phitsanulokensis</name>
    <dbReference type="NCBI Taxonomy" id="575192"/>
    <lineage>
        <taxon>Bacteria</taxon>
        <taxon>Bacillati</taxon>
        <taxon>Actinomycetota</taxon>
        <taxon>Actinomycetes</taxon>
        <taxon>Streptosporangiales</taxon>
        <taxon>Streptosporangiaceae</taxon>
        <taxon>Planotetraspora</taxon>
    </lineage>
</organism>
<feature type="region of interest" description="Disordered" evidence="1">
    <location>
        <begin position="93"/>
        <end position="115"/>
    </location>
</feature>
<dbReference type="Proteomes" id="UP000622547">
    <property type="component" value="Unassembled WGS sequence"/>
</dbReference>
<evidence type="ECO:0000256" key="1">
    <source>
        <dbReference type="SAM" id="MobiDB-lite"/>
    </source>
</evidence>
<accession>A0A8J3XC98</accession>
<dbReference type="EMBL" id="BOOP01000003">
    <property type="protein sequence ID" value="GII35810.1"/>
    <property type="molecule type" value="Genomic_DNA"/>
</dbReference>
<dbReference type="RefSeq" id="WP_204071538.1">
    <property type="nucleotide sequence ID" value="NZ_BAABHI010000012.1"/>
</dbReference>
<dbReference type="AlphaFoldDB" id="A0A8J3XC98"/>
<sequence length="115" mass="12241">MAPGDHERDDETADSSPEHNAICLGGPCHGMLTHIEQDIGLVTVPVPPPSPGLPAAGAPYRVTHHRVHHPSFAEPFTALHWADTAVTICVAERDGDAPVPRPRSPLSRVPGDEPE</sequence>
<protein>
    <submittedName>
        <fullName evidence="2">Uncharacterized protein</fullName>
    </submittedName>
</protein>
<name>A0A8J3XC98_9ACTN</name>
<reference evidence="2 3" key="1">
    <citation type="submission" date="2021-01" db="EMBL/GenBank/DDBJ databases">
        <title>Whole genome shotgun sequence of Planotetraspora phitsanulokensis NBRC 104273.</title>
        <authorList>
            <person name="Komaki H."/>
            <person name="Tamura T."/>
        </authorList>
    </citation>
    <scope>NUCLEOTIDE SEQUENCE [LARGE SCALE GENOMIC DNA]</scope>
    <source>
        <strain evidence="2 3">NBRC 104273</strain>
    </source>
</reference>
<gene>
    <name evidence="2" type="ORF">Pph01_08130</name>
</gene>
<comment type="caution">
    <text evidence="2">The sequence shown here is derived from an EMBL/GenBank/DDBJ whole genome shotgun (WGS) entry which is preliminary data.</text>
</comment>
<keyword evidence="3" id="KW-1185">Reference proteome</keyword>
<proteinExistence type="predicted"/>